<dbReference type="Pfam" id="PF10009">
    <property type="entry name" value="DUF2252"/>
    <property type="match status" value="1"/>
</dbReference>
<proteinExistence type="predicted"/>
<protein>
    <submittedName>
        <fullName evidence="1">DUF2252 domain-containing protein</fullName>
    </submittedName>
</protein>
<sequence length="443" mass="49678">MAGITAALRDRDPKDRRAEIVAVLVEAFAPLMDRAPAEFRRRFRRMASDPFAFYRGSACLFYADMARDEDPWADERTSRVWIQGDLHAQNFGTYMTDDGVFVFDVNDFDEAYVGHFTWDVKRLVASVALLAWGKALSDADIHRLIETYVRAYVDQVRHFAEHGDDDAFALTLDTADGYVRDVLVAALSSTRIALLNRLTRVEHDGRRFREHPGHRRLDDAERARVEAAYRAYLDTIPADKRFRELTYAVKDIVGSSGFGIGSAGLSAYTILVEGHSQALENDVILSMKQGNIAAPSRIVDDARIREYFRHHGHRTAVSRRALQANADPWLGYTELDGVGYVVQELSPYEADLDWSALTEPEEMVPVLDDLGRATAKIHCVSDTDSDHTLVGFQVEDAISAVIGADESAFVAAMIEFGTEYAAVVRDDHRLFVDAFRNHEIPGL</sequence>
<dbReference type="OrthoDB" id="1491115at2"/>
<organism evidence="1 2">
    <name type="scientific">Actinomadura rayongensis</name>
    <dbReference type="NCBI Taxonomy" id="1429076"/>
    <lineage>
        <taxon>Bacteria</taxon>
        <taxon>Bacillati</taxon>
        <taxon>Actinomycetota</taxon>
        <taxon>Actinomycetes</taxon>
        <taxon>Streptosporangiales</taxon>
        <taxon>Thermomonosporaceae</taxon>
        <taxon>Actinomadura</taxon>
    </lineage>
</organism>
<name>A0A6I4WFU8_9ACTN</name>
<accession>A0A6I4WFU8</accession>
<evidence type="ECO:0000313" key="1">
    <source>
        <dbReference type="EMBL" id="MXQ67823.1"/>
    </source>
</evidence>
<gene>
    <name evidence="1" type="ORF">GQ466_27765</name>
</gene>
<evidence type="ECO:0000313" key="2">
    <source>
        <dbReference type="Proteomes" id="UP000431901"/>
    </source>
</evidence>
<comment type="caution">
    <text evidence="1">The sequence shown here is derived from an EMBL/GenBank/DDBJ whole genome shotgun (WGS) entry which is preliminary data.</text>
</comment>
<dbReference type="AlphaFoldDB" id="A0A6I4WFU8"/>
<dbReference type="PANTHER" id="PTHR39441:SF1">
    <property type="entry name" value="DUF2252 DOMAIN-CONTAINING PROTEIN"/>
    <property type="match status" value="1"/>
</dbReference>
<reference evidence="1 2" key="1">
    <citation type="submission" date="2019-12" db="EMBL/GenBank/DDBJ databases">
        <title>Nocardia macrotermitis sp. nov. and Nocardia aurantia sp. nov., isolated from the gut of the fungus growing-termite Macrotermes natalensis.</title>
        <authorList>
            <person name="Christine B."/>
            <person name="Rene B."/>
        </authorList>
    </citation>
    <scope>NUCLEOTIDE SEQUENCE [LARGE SCALE GENOMIC DNA]</scope>
    <source>
        <strain evidence="1 2">DSM 102126</strain>
    </source>
</reference>
<dbReference type="InterPro" id="IPR018721">
    <property type="entry name" value="DUF2252"/>
</dbReference>
<dbReference type="Proteomes" id="UP000431901">
    <property type="component" value="Unassembled WGS sequence"/>
</dbReference>
<dbReference type="RefSeq" id="WP_161105994.1">
    <property type="nucleotide sequence ID" value="NZ_JBHLYI010000011.1"/>
</dbReference>
<dbReference type="PANTHER" id="PTHR39441">
    <property type="entry name" value="DUF2252 DOMAIN-CONTAINING PROTEIN"/>
    <property type="match status" value="1"/>
</dbReference>
<dbReference type="EMBL" id="WUTW01000008">
    <property type="protein sequence ID" value="MXQ67823.1"/>
    <property type="molecule type" value="Genomic_DNA"/>
</dbReference>
<keyword evidence="2" id="KW-1185">Reference proteome</keyword>